<evidence type="ECO:0000313" key="3">
    <source>
        <dbReference type="Proteomes" id="UP000322873"/>
    </source>
</evidence>
<comment type="caution">
    <text evidence="2">The sequence shown here is derived from an EMBL/GenBank/DDBJ whole genome shotgun (WGS) entry which is preliminary data.</text>
</comment>
<reference evidence="2 3" key="1">
    <citation type="submission" date="2019-06" db="EMBL/GenBank/DDBJ databases">
        <title>Genome Sequence of the Brown Rot Fungal Pathogen Monilinia fructicola.</title>
        <authorList>
            <person name="De Miccolis Angelini R.M."/>
            <person name="Landi L."/>
            <person name="Abate D."/>
            <person name="Pollastro S."/>
            <person name="Romanazzi G."/>
            <person name="Faretra F."/>
        </authorList>
    </citation>
    <scope>NUCLEOTIDE SEQUENCE [LARGE SCALE GENOMIC DNA]</scope>
    <source>
        <strain evidence="2 3">Mfrc123</strain>
    </source>
</reference>
<feature type="region of interest" description="Disordered" evidence="1">
    <location>
        <begin position="1"/>
        <end position="25"/>
    </location>
</feature>
<accession>A0A5M9JPZ1</accession>
<organism evidence="2 3">
    <name type="scientific">Monilinia fructicola</name>
    <name type="common">Brown rot fungus</name>
    <name type="synonym">Ciboria fructicola</name>
    <dbReference type="NCBI Taxonomy" id="38448"/>
    <lineage>
        <taxon>Eukaryota</taxon>
        <taxon>Fungi</taxon>
        <taxon>Dikarya</taxon>
        <taxon>Ascomycota</taxon>
        <taxon>Pezizomycotina</taxon>
        <taxon>Leotiomycetes</taxon>
        <taxon>Helotiales</taxon>
        <taxon>Sclerotiniaceae</taxon>
        <taxon>Monilinia</taxon>
    </lineage>
</organism>
<gene>
    <name evidence="2" type="ORF">EYC84_002209</name>
</gene>
<dbReference type="EMBL" id="VICG01000007">
    <property type="protein sequence ID" value="KAA8569866.1"/>
    <property type="molecule type" value="Genomic_DNA"/>
</dbReference>
<dbReference type="Proteomes" id="UP000322873">
    <property type="component" value="Unassembled WGS sequence"/>
</dbReference>
<sequence length="110" mass="12383">MTRKQIADPGTKVTMAQRNAKKAKPAHPNLFRRIHKGKRSLAGGERAPANQASIRLPGRRAKREHVPPVVPDIRAPLVVRRGNVHRDVVRQGRLARVDDVVELEREPSDR</sequence>
<evidence type="ECO:0000313" key="2">
    <source>
        <dbReference type="EMBL" id="KAA8569866.1"/>
    </source>
</evidence>
<feature type="region of interest" description="Disordered" evidence="1">
    <location>
        <begin position="38"/>
        <end position="64"/>
    </location>
</feature>
<name>A0A5M9JPZ1_MONFR</name>
<evidence type="ECO:0000256" key="1">
    <source>
        <dbReference type="SAM" id="MobiDB-lite"/>
    </source>
</evidence>
<protein>
    <submittedName>
        <fullName evidence="2">Uncharacterized protein</fullName>
    </submittedName>
</protein>
<proteinExistence type="predicted"/>
<dbReference type="AlphaFoldDB" id="A0A5M9JPZ1"/>
<keyword evidence="3" id="KW-1185">Reference proteome</keyword>